<keyword evidence="3" id="KW-1185">Reference proteome</keyword>
<evidence type="ECO:0000313" key="2">
    <source>
        <dbReference type="EMBL" id="KAJ6759382.1"/>
    </source>
</evidence>
<name>A0A9Q0W2V6_9ROSI</name>
<feature type="region of interest" description="Disordered" evidence="1">
    <location>
        <begin position="1"/>
        <end position="29"/>
    </location>
</feature>
<reference evidence="2" key="1">
    <citation type="submission" date="2022-11" db="EMBL/GenBank/DDBJ databases">
        <authorList>
            <person name="Hyden B.L."/>
            <person name="Feng K."/>
            <person name="Yates T."/>
            <person name="Jawdy S."/>
            <person name="Smart L.B."/>
            <person name="Muchero W."/>
        </authorList>
    </citation>
    <scope>NUCLEOTIDE SEQUENCE</scope>
    <source>
        <tissue evidence="2">Shoot tip</tissue>
    </source>
</reference>
<comment type="caution">
    <text evidence="2">The sequence shown here is derived from an EMBL/GenBank/DDBJ whole genome shotgun (WGS) entry which is preliminary data.</text>
</comment>
<dbReference type="AlphaFoldDB" id="A0A9Q0W2V6"/>
<dbReference type="EMBL" id="JAPFFM010000006">
    <property type="protein sequence ID" value="KAJ6759382.1"/>
    <property type="molecule type" value="Genomic_DNA"/>
</dbReference>
<evidence type="ECO:0000256" key="1">
    <source>
        <dbReference type="SAM" id="MobiDB-lite"/>
    </source>
</evidence>
<evidence type="ECO:0000313" key="3">
    <source>
        <dbReference type="Proteomes" id="UP001151752"/>
    </source>
</evidence>
<organism evidence="2 3">
    <name type="scientific">Salix koriyanagi</name>
    <dbReference type="NCBI Taxonomy" id="2511006"/>
    <lineage>
        <taxon>Eukaryota</taxon>
        <taxon>Viridiplantae</taxon>
        <taxon>Streptophyta</taxon>
        <taxon>Embryophyta</taxon>
        <taxon>Tracheophyta</taxon>
        <taxon>Spermatophyta</taxon>
        <taxon>Magnoliopsida</taxon>
        <taxon>eudicotyledons</taxon>
        <taxon>Gunneridae</taxon>
        <taxon>Pentapetalae</taxon>
        <taxon>rosids</taxon>
        <taxon>fabids</taxon>
        <taxon>Malpighiales</taxon>
        <taxon>Salicaceae</taxon>
        <taxon>Saliceae</taxon>
        <taxon>Salix</taxon>
    </lineage>
</organism>
<reference evidence="2" key="2">
    <citation type="journal article" date="2023" name="Int. J. Mol. Sci.">
        <title>De Novo Assembly and Annotation of 11 Diverse Shrub Willow (Salix) Genomes Reveals Novel Gene Organization in Sex-Linked Regions.</title>
        <authorList>
            <person name="Hyden B."/>
            <person name="Feng K."/>
            <person name="Yates T.B."/>
            <person name="Jawdy S."/>
            <person name="Cereghino C."/>
            <person name="Smart L.B."/>
            <person name="Muchero W."/>
        </authorList>
    </citation>
    <scope>NUCLEOTIDE SEQUENCE</scope>
    <source>
        <tissue evidence="2">Shoot tip</tissue>
    </source>
</reference>
<sequence length="111" mass="13070">MRANHVDPFLGKEDRGESGEREEKRRKGRNVFGALDREAVSFTSLSLSGRKREENAIFEDSVPSMPIQFNRKKNPTRAMTRAHCDQQWRKVHEDQWRESCQRRRLLAPIFA</sequence>
<dbReference type="Proteomes" id="UP001151752">
    <property type="component" value="Chromosome 18"/>
</dbReference>
<proteinExistence type="predicted"/>
<protein>
    <submittedName>
        <fullName evidence="2">Uncharacterized protein</fullName>
    </submittedName>
</protein>
<feature type="compositionally biased region" description="Basic and acidic residues" evidence="1">
    <location>
        <begin position="10"/>
        <end position="25"/>
    </location>
</feature>
<gene>
    <name evidence="2" type="ORF">OIU74_025962</name>
</gene>
<accession>A0A9Q0W2V6</accession>